<name>A0AAD9SZK9_9HELO</name>
<dbReference type="GO" id="GO:1902716">
    <property type="term" value="C:cell cortex of growing cell tip"/>
    <property type="evidence" value="ECO:0007669"/>
    <property type="project" value="TreeGrafter"/>
</dbReference>
<feature type="region of interest" description="Disordered" evidence="3">
    <location>
        <begin position="1"/>
        <end position="108"/>
    </location>
</feature>
<feature type="coiled-coil region" evidence="2">
    <location>
        <begin position="502"/>
        <end position="585"/>
    </location>
</feature>
<dbReference type="InterPro" id="IPR022018">
    <property type="entry name" value="GIT1_C"/>
</dbReference>
<protein>
    <recommendedName>
        <fullName evidence="4">GIT Spa2 homology (SHD) domain-containing protein</fullName>
    </recommendedName>
</protein>
<dbReference type="InterPro" id="IPR013724">
    <property type="entry name" value="GIT_SHD"/>
</dbReference>
<gene>
    <name evidence="5" type="ORF">QTJ16_004892</name>
</gene>
<evidence type="ECO:0000256" key="2">
    <source>
        <dbReference type="SAM" id="Coils"/>
    </source>
</evidence>
<dbReference type="InterPro" id="IPR056439">
    <property type="entry name" value="VBS_C3G9"/>
</dbReference>
<keyword evidence="6" id="KW-1185">Reference proteome</keyword>
<dbReference type="Pfam" id="PF23742">
    <property type="entry name" value="VBS_C3G9"/>
    <property type="match status" value="1"/>
</dbReference>
<feature type="domain" description="GIT Spa2 homology (SHD)" evidence="4">
    <location>
        <begin position="198"/>
        <end position="228"/>
    </location>
</feature>
<dbReference type="PANTHER" id="PTHR21601:SF0">
    <property type="entry name" value="PROTEIN SPA2-RELATED"/>
    <property type="match status" value="1"/>
</dbReference>
<sequence>MNGRNGPLTPVSIGEHEWSDISKYQSIDNDSPYNSREQLASPPISNGSISSTMNGGAFPPRGTPTGGRGSPGRQDQPSPPSSIARSSAGTGLYAPSENSGSKRDDQFEGALSEHYVALKRYLAQSLRDEKGNPRPNRARDKLLRLSPVQFQELSTDVFDELLRRQQAGRRTPNGGMPNGGPPPYLLPKDAFHPKRNQARQKLSTLPPPRFRDLATDVFYELERRFPRFAGDDISRVGSPASSMRGPPSRNGNGTPVNGMPRMRRPSNATSASGYSMGRDSRNGLRPSINGGMGVPPSPGIPPNDYGRPTPKQFQSNTIVPNKSTMVEDDETGGEDNDDDDGSAFGLEGAARNRNIKKSPEGSSETDKRLISDYQSQVAELRDKIDALEDTLSQKNDELSSVIDGERSRATAMNMEKKEFSDLKLSLETKLADAQNLNASLQTELDRIRSAQAITERELRDQIEEMRVASAGSRGQQANIERELRAQIEELRAAGTKSRGMGYQELERQNEELRAELRDQQVVTDEVRREAQEFLREMRVLSERTESSYEREEQLSSTVSKLEEEVKDWRNRYARTKTQLRTLRASSIGLTIQQDAARYAKENGFTEANGMVKDVNVTKFQISIDELLQTARTDDPARVIEFMKSVIVNVRRITRDIDEAPSSGEDSVQQQVKLKARVSATANNLITASKNFAAAKGLSPVSLLDAAASHLTSAVVELVRTVKIRPTPAGELEDDDDGNLRPVDTTGFFPVRDVLQDKSKNNNIPAPFQGLRNDRISGDSSIYSPVNSFRESSMRPKSSGKDSWAERQRSISRSAQNGNAFVKGIENKALPPTPMGDSFGIRIQESDVEELKIYLEDQTALLVQNIQSLVSSIRSEAGINAISTQIDAIADVVGTVVSSTENAMTSTGNGELRTQGEPIVRKLASIRKRLIEAGSTGRDIADDRDDDEGERAWRAWNQSLPPIAFEIARETKELVLRVDVIDGGGNGDDDFS</sequence>
<evidence type="ECO:0000256" key="3">
    <source>
        <dbReference type="SAM" id="MobiDB-lite"/>
    </source>
</evidence>
<comment type="caution">
    <text evidence="5">The sequence shown here is derived from an EMBL/GenBank/DDBJ whole genome shotgun (WGS) entry which is preliminary data.</text>
</comment>
<evidence type="ECO:0000313" key="6">
    <source>
        <dbReference type="Proteomes" id="UP001285354"/>
    </source>
</evidence>
<dbReference type="InterPro" id="IPR039892">
    <property type="entry name" value="Spa2/Sph1"/>
</dbReference>
<feature type="region of interest" description="Disordered" evidence="3">
    <location>
        <begin position="230"/>
        <end position="368"/>
    </location>
</feature>
<feature type="compositionally biased region" description="Basic and acidic residues" evidence="3">
    <location>
        <begin position="798"/>
        <end position="808"/>
    </location>
</feature>
<dbReference type="AlphaFoldDB" id="A0AAD9SZK9"/>
<feature type="compositionally biased region" description="Polar residues" evidence="3">
    <location>
        <begin position="22"/>
        <end position="54"/>
    </location>
</feature>
<evidence type="ECO:0000259" key="4">
    <source>
        <dbReference type="SMART" id="SM00555"/>
    </source>
</evidence>
<dbReference type="Proteomes" id="UP001285354">
    <property type="component" value="Unassembled WGS sequence"/>
</dbReference>
<feature type="region of interest" description="Disordered" evidence="3">
    <location>
        <begin position="167"/>
        <end position="190"/>
    </location>
</feature>
<feature type="coiled-coil region" evidence="2">
    <location>
        <begin position="370"/>
        <end position="397"/>
    </location>
</feature>
<dbReference type="EMBL" id="JAUBYV010000007">
    <property type="protein sequence ID" value="KAK2625580.1"/>
    <property type="molecule type" value="Genomic_DNA"/>
</dbReference>
<feature type="domain" description="GIT Spa2 homology (SHD)" evidence="4">
    <location>
        <begin position="138"/>
        <end position="168"/>
    </location>
</feature>
<dbReference type="GO" id="GO:0005826">
    <property type="term" value="C:actomyosin contractile ring"/>
    <property type="evidence" value="ECO:0007669"/>
    <property type="project" value="TreeGrafter"/>
</dbReference>
<evidence type="ECO:0000256" key="1">
    <source>
        <dbReference type="ARBA" id="ARBA00022737"/>
    </source>
</evidence>
<dbReference type="PANTHER" id="PTHR21601">
    <property type="entry name" value="SPA2 PROTEIN"/>
    <property type="match status" value="1"/>
</dbReference>
<keyword evidence="2" id="KW-0175">Coiled coil</keyword>
<dbReference type="SMART" id="SM00555">
    <property type="entry name" value="GIT"/>
    <property type="match status" value="2"/>
</dbReference>
<reference evidence="5" key="1">
    <citation type="submission" date="2023-06" db="EMBL/GenBank/DDBJ databases">
        <title>Draft genome of Marssonina rosae.</title>
        <authorList>
            <person name="Cheng Q."/>
        </authorList>
    </citation>
    <scope>NUCLEOTIDE SEQUENCE</scope>
    <source>
        <strain evidence="5">R4</strain>
    </source>
</reference>
<feature type="coiled-coil region" evidence="2">
    <location>
        <begin position="423"/>
        <end position="450"/>
    </location>
</feature>
<dbReference type="GO" id="GO:0005078">
    <property type="term" value="F:MAP-kinase scaffold activity"/>
    <property type="evidence" value="ECO:0007669"/>
    <property type="project" value="TreeGrafter"/>
</dbReference>
<organism evidence="5 6">
    <name type="scientific">Diplocarpon rosae</name>
    <dbReference type="NCBI Taxonomy" id="946125"/>
    <lineage>
        <taxon>Eukaryota</taxon>
        <taxon>Fungi</taxon>
        <taxon>Dikarya</taxon>
        <taxon>Ascomycota</taxon>
        <taxon>Pezizomycotina</taxon>
        <taxon>Leotiomycetes</taxon>
        <taxon>Helotiales</taxon>
        <taxon>Drepanopezizaceae</taxon>
        <taxon>Diplocarpon</taxon>
    </lineage>
</organism>
<dbReference type="Pfam" id="PF12205">
    <property type="entry name" value="GIT1_C"/>
    <property type="match status" value="1"/>
</dbReference>
<feature type="compositionally biased region" description="Acidic residues" evidence="3">
    <location>
        <begin position="326"/>
        <end position="341"/>
    </location>
</feature>
<keyword evidence="1" id="KW-0677">Repeat</keyword>
<feature type="compositionally biased region" description="Polar residues" evidence="3">
    <location>
        <begin position="311"/>
        <end position="324"/>
    </location>
</feature>
<accession>A0AAD9SZK9</accession>
<evidence type="ECO:0000313" key="5">
    <source>
        <dbReference type="EMBL" id="KAK2625580.1"/>
    </source>
</evidence>
<dbReference type="Pfam" id="PF08518">
    <property type="entry name" value="GIT_SHD"/>
    <property type="match status" value="2"/>
</dbReference>
<feature type="region of interest" description="Disordered" evidence="3">
    <location>
        <begin position="784"/>
        <end position="817"/>
    </location>
</feature>
<proteinExistence type="predicted"/>